<dbReference type="Proteomes" id="UP001630127">
    <property type="component" value="Unassembled WGS sequence"/>
</dbReference>
<evidence type="ECO:0000259" key="3">
    <source>
        <dbReference type="PROSITE" id="PS50004"/>
    </source>
</evidence>
<dbReference type="PANTHER" id="PTHR46502:SF22">
    <property type="entry name" value="C2 DOMAIN-CONTAINING PROTEIN"/>
    <property type="match status" value="1"/>
</dbReference>
<feature type="domain" description="C2" evidence="3">
    <location>
        <begin position="1"/>
        <end position="121"/>
    </location>
</feature>
<evidence type="ECO:0000256" key="2">
    <source>
        <dbReference type="ARBA" id="ARBA00022837"/>
    </source>
</evidence>
<dbReference type="SMART" id="SM00239">
    <property type="entry name" value="C2"/>
    <property type="match status" value="1"/>
</dbReference>
<protein>
    <recommendedName>
        <fullName evidence="3">C2 domain-containing protein</fullName>
    </recommendedName>
</protein>
<dbReference type="InterPro" id="IPR000008">
    <property type="entry name" value="C2_dom"/>
</dbReference>
<name>A0ABD3AZ80_9GENT</name>
<organism evidence="4 5">
    <name type="scientific">Cinchona calisaya</name>
    <dbReference type="NCBI Taxonomy" id="153742"/>
    <lineage>
        <taxon>Eukaryota</taxon>
        <taxon>Viridiplantae</taxon>
        <taxon>Streptophyta</taxon>
        <taxon>Embryophyta</taxon>
        <taxon>Tracheophyta</taxon>
        <taxon>Spermatophyta</taxon>
        <taxon>Magnoliopsida</taxon>
        <taxon>eudicotyledons</taxon>
        <taxon>Gunneridae</taxon>
        <taxon>Pentapetalae</taxon>
        <taxon>asterids</taxon>
        <taxon>lamiids</taxon>
        <taxon>Gentianales</taxon>
        <taxon>Rubiaceae</taxon>
        <taxon>Cinchonoideae</taxon>
        <taxon>Cinchoneae</taxon>
        <taxon>Cinchona</taxon>
    </lineage>
</organism>
<evidence type="ECO:0000256" key="1">
    <source>
        <dbReference type="ARBA" id="ARBA00022723"/>
    </source>
</evidence>
<keyword evidence="2" id="KW-0106">Calcium</keyword>
<dbReference type="GO" id="GO:0046872">
    <property type="term" value="F:metal ion binding"/>
    <property type="evidence" value="ECO:0007669"/>
    <property type="project" value="UniProtKB-KW"/>
</dbReference>
<gene>
    <name evidence="4" type="ORF">ACH5RR_004866</name>
</gene>
<dbReference type="AlphaFoldDB" id="A0ABD3AZ80"/>
<dbReference type="SUPFAM" id="SSF49562">
    <property type="entry name" value="C2 domain (Calcium/lipid-binding domain, CaLB)"/>
    <property type="match status" value="1"/>
</dbReference>
<dbReference type="Pfam" id="PF00168">
    <property type="entry name" value="C2"/>
    <property type="match status" value="1"/>
</dbReference>
<evidence type="ECO:0000313" key="5">
    <source>
        <dbReference type="Proteomes" id="UP001630127"/>
    </source>
</evidence>
<reference evidence="4 5" key="1">
    <citation type="submission" date="2024-11" db="EMBL/GenBank/DDBJ databases">
        <title>A near-complete genome assembly of Cinchona calisaya.</title>
        <authorList>
            <person name="Lian D.C."/>
            <person name="Zhao X.W."/>
            <person name="Wei L."/>
        </authorList>
    </citation>
    <scope>NUCLEOTIDE SEQUENCE [LARGE SCALE GENOMIC DNA]</scope>
    <source>
        <tissue evidence="4">Nenye</tissue>
    </source>
</reference>
<evidence type="ECO:0000313" key="4">
    <source>
        <dbReference type="EMBL" id="KAL3536405.1"/>
    </source>
</evidence>
<accession>A0ABD3AZ80</accession>
<dbReference type="PROSITE" id="PS50004">
    <property type="entry name" value="C2"/>
    <property type="match status" value="1"/>
</dbReference>
<keyword evidence="1" id="KW-0479">Metal-binding</keyword>
<sequence>MAKGRLEVLLVEAQGIKDRDKFHPGCLNCLNPCKIARKPYVHILYGGQECTSSVGKGKGKKREWNEKFAFDVKYPDGGEDHVYKIIFRIMDKHKFDEDEFVGEATAYVKDILSLGVERGKLEVETRQYRVVESDKTYSGEISVSISFTKIKEGAEEDVGGWKESESQE</sequence>
<keyword evidence="5" id="KW-1185">Reference proteome</keyword>
<proteinExistence type="predicted"/>
<dbReference type="PANTHER" id="PTHR46502">
    <property type="entry name" value="C2 DOMAIN-CONTAINING"/>
    <property type="match status" value="1"/>
</dbReference>
<dbReference type="Gene3D" id="2.60.40.150">
    <property type="entry name" value="C2 domain"/>
    <property type="match status" value="1"/>
</dbReference>
<dbReference type="EMBL" id="JBJUIK010000002">
    <property type="protein sequence ID" value="KAL3536405.1"/>
    <property type="molecule type" value="Genomic_DNA"/>
</dbReference>
<comment type="caution">
    <text evidence="4">The sequence shown here is derived from an EMBL/GenBank/DDBJ whole genome shotgun (WGS) entry which is preliminary data.</text>
</comment>
<dbReference type="InterPro" id="IPR035892">
    <property type="entry name" value="C2_domain_sf"/>
</dbReference>